<dbReference type="EMBL" id="CM020619">
    <property type="protein sequence ID" value="KAK1863365.1"/>
    <property type="molecule type" value="Genomic_DNA"/>
</dbReference>
<dbReference type="Proteomes" id="UP000798662">
    <property type="component" value="Chromosome 2"/>
</dbReference>
<name>A0ACC3BZT8_PYRYE</name>
<proteinExistence type="predicted"/>
<keyword evidence="2" id="KW-1185">Reference proteome</keyword>
<organism evidence="1 2">
    <name type="scientific">Pyropia yezoensis</name>
    <name type="common">Susabi-nori</name>
    <name type="synonym">Porphyra yezoensis</name>
    <dbReference type="NCBI Taxonomy" id="2788"/>
    <lineage>
        <taxon>Eukaryota</taxon>
        <taxon>Rhodophyta</taxon>
        <taxon>Bangiophyceae</taxon>
        <taxon>Bangiales</taxon>
        <taxon>Bangiaceae</taxon>
        <taxon>Pyropia</taxon>
    </lineage>
</organism>
<evidence type="ECO:0000313" key="2">
    <source>
        <dbReference type="Proteomes" id="UP000798662"/>
    </source>
</evidence>
<evidence type="ECO:0000313" key="1">
    <source>
        <dbReference type="EMBL" id="KAK1863365.1"/>
    </source>
</evidence>
<accession>A0ACC3BZT8</accession>
<gene>
    <name evidence="1" type="ORF">I4F81_005922</name>
</gene>
<reference evidence="1" key="1">
    <citation type="submission" date="2019-11" db="EMBL/GenBank/DDBJ databases">
        <title>Nori genome reveals adaptations in red seaweeds to the harsh intertidal environment.</title>
        <authorList>
            <person name="Wang D."/>
            <person name="Mao Y."/>
        </authorList>
    </citation>
    <scope>NUCLEOTIDE SEQUENCE</scope>
    <source>
        <tissue evidence="1">Gametophyte</tissue>
    </source>
</reference>
<sequence>MARRHRLRRQPRRWWRQLHPPRRPRRPTAQRQRWREWPCRRTLPPAPAVSSTPPPTPPTRSLDAVRAPSPARGTLDVRPAAWVPLPRPARRPADGHAALGIPPPPRPPAWPLNGGGGGTGGGGGGTGGGGSGDSNGRAAAVGAAPATATAATAAAVGHPERQRR</sequence>
<protein>
    <submittedName>
        <fullName evidence="1">Uncharacterized protein</fullName>
    </submittedName>
</protein>
<comment type="caution">
    <text evidence="1">The sequence shown here is derived from an EMBL/GenBank/DDBJ whole genome shotgun (WGS) entry which is preliminary data.</text>
</comment>